<dbReference type="InterPro" id="IPR017595">
    <property type="entry name" value="OHCU_decarboxylase-2"/>
</dbReference>
<evidence type="ECO:0000256" key="7">
    <source>
        <dbReference type="SAM" id="MobiDB-lite"/>
    </source>
</evidence>
<comment type="pathway">
    <text evidence="1">Purine metabolism; urate degradation; (S)-allantoin from urate: step 1/3.</text>
</comment>
<protein>
    <recommendedName>
        <fullName evidence="3">factor independent urate hydroxylase</fullName>
        <ecNumber evidence="3">1.7.3.3</ecNumber>
    </recommendedName>
    <alternativeName>
        <fullName evidence="6">Urate oxidase</fullName>
    </alternativeName>
</protein>
<evidence type="ECO:0000256" key="2">
    <source>
        <dbReference type="ARBA" id="ARBA00009760"/>
    </source>
</evidence>
<reference evidence="10" key="1">
    <citation type="journal article" date="2019" name="Int. J. Syst. Evol. Microbiol.">
        <title>The Global Catalogue of Microorganisms (GCM) 10K type strain sequencing project: providing services to taxonomists for standard genome sequencing and annotation.</title>
        <authorList>
            <consortium name="The Broad Institute Genomics Platform"/>
            <consortium name="The Broad Institute Genome Sequencing Center for Infectious Disease"/>
            <person name="Wu L."/>
            <person name="Ma J."/>
        </authorList>
    </citation>
    <scope>NUCLEOTIDE SEQUENCE [LARGE SCALE GENOMIC DNA]</scope>
    <source>
        <strain evidence="10">JCM 18459</strain>
    </source>
</reference>
<feature type="domain" description="Oxo-4-hydroxy-4-carboxy-5-ureidoimidazoline decarboxylase" evidence="8">
    <location>
        <begin position="297"/>
        <end position="449"/>
    </location>
</feature>
<accession>A0ABP9PR05</accession>
<dbReference type="Gene3D" id="1.10.3330.10">
    <property type="entry name" value="Oxo-4-hydroxy-4-carboxy-5-ureidoimidazoline decarboxylase"/>
    <property type="match status" value="1"/>
</dbReference>
<comment type="similarity">
    <text evidence="2">Belongs to the uricase family.</text>
</comment>
<evidence type="ECO:0000256" key="3">
    <source>
        <dbReference type="ARBA" id="ARBA00012598"/>
    </source>
</evidence>
<organism evidence="9 10">
    <name type="scientific">Nocardioides marinquilinus</name>
    <dbReference type="NCBI Taxonomy" id="1210400"/>
    <lineage>
        <taxon>Bacteria</taxon>
        <taxon>Bacillati</taxon>
        <taxon>Actinomycetota</taxon>
        <taxon>Actinomycetes</taxon>
        <taxon>Propionibacteriales</taxon>
        <taxon>Nocardioidaceae</taxon>
        <taxon>Nocardioides</taxon>
    </lineage>
</organism>
<evidence type="ECO:0000256" key="6">
    <source>
        <dbReference type="ARBA" id="ARBA00031317"/>
    </source>
</evidence>
<evidence type="ECO:0000259" key="8">
    <source>
        <dbReference type="Pfam" id="PF09349"/>
    </source>
</evidence>
<dbReference type="Gene3D" id="3.10.270.10">
    <property type="entry name" value="Urate Oxidase"/>
    <property type="match status" value="1"/>
</dbReference>
<dbReference type="Pfam" id="PF09349">
    <property type="entry name" value="OHCU_decarbox"/>
    <property type="match status" value="1"/>
</dbReference>
<proteinExistence type="inferred from homology"/>
<sequence>MGVILGQNQYGKAECRVVRIVRDTPRHEIVDLNVTTSLRGDFAAAHISGDQSQVLPTDTQKNTAFAYAKEHGVGSIETYALALGRRLLVATPAATSARVLVEQYAWDRVDDGTDGGHDHAFVRRGGETRTCEVVLTRDDATPPTVTCGLRDLVVLKSTGSAFKGFLVDEYTTLPETDDRILATSLVARWRHAGDGVAEQTDEQWNASYDGVRRTMLSTFAATFSRALQETLYAMGRATIEQHPTVAEIGFSAPNKHHFLVDLAPFGLENPGEVFVAADRPYGLIEATVLRSDLATLNEAPEAEARRLLAECLDVDRWVQQVAAGRPYADADALLAAASAAAEHLDDAELQAALARHPRIGERAGAGHDAAHSASEQAGVDHDDADVTRRLADGNRAYEQRFDRVFLIRAKGRDADEILAELERRLGNDDDAERAETVVQLREIALLRLRALVGAEDAS</sequence>
<gene>
    <name evidence="9" type="ORF">GCM10023340_23300</name>
</gene>
<feature type="region of interest" description="Disordered" evidence="7">
    <location>
        <begin position="363"/>
        <end position="384"/>
    </location>
</feature>
<dbReference type="PROSITE" id="PS00366">
    <property type="entry name" value="URICASE"/>
    <property type="match status" value="1"/>
</dbReference>
<dbReference type="PRINTS" id="PR00093">
    <property type="entry name" value="URICASE"/>
</dbReference>
<keyword evidence="10" id="KW-1185">Reference proteome</keyword>
<dbReference type="NCBIfam" id="TIGR03383">
    <property type="entry name" value="urate_oxi"/>
    <property type="match status" value="1"/>
</dbReference>
<dbReference type="SUPFAM" id="SSF158694">
    <property type="entry name" value="UraD-Like"/>
    <property type="match status" value="1"/>
</dbReference>
<dbReference type="EMBL" id="BAABKG010000003">
    <property type="protein sequence ID" value="GAA5148859.1"/>
    <property type="molecule type" value="Genomic_DNA"/>
</dbReference>
<dbReference type="Proteomes" id="UP001500221">
    <property type="component" value="Unassembled WGS sequence"/>
</dbReference>
<name>A0ABP9PR05_9ACTN</name>
<evidence type="ECO:0000313" key="9">
    <source>
        <dbReference type="EMBL" id="GAA5148859.1"/>
    </source>
</evidence>
<dbReference type="PANTHER" id="PTHR42874:SF1">
    <property type="entry name" value="URICASE"/>
    <property type="match status" value="1"/>
</dbReference>
<evidence type="ECO:0000313" key="10">
    <source>
        <dbReference type="Proteomes" id="UP001500221"/>
    </source>
</evidence>
<keyword evidence="5" id="KW-0560">Oxidoreductase</keyword>
<dbReference type="InterPro" id="IPR002042">
    <property type="entry name" value="Uricase"/>
</dbReference>
<dbReference type="Pfam" id="PF01014">
    <property type="entry name" value="Uricase"/>
    <property type="match status" value="2"/>
</dbReference>
<dbReference type="InterPro" id="IPR019842">
    <property type="entry name" value="Uricase_CS"/>
</dbReference>
<dbReference type="PANTHER" id="PTHR42874">
    <property type="entry name" value="URICASE"/>
    <property type="match status" value="1"/>
</dbReference>
<evidence type="ECO:0000256" key="4">
    <source>
        <dbReference type="ARBA" id="ARBA00022631"/>
    </source>
</evidence>
<comment type="caution">
    <text evidence="9">The sequence shown here is derived from an EMBL/GenBank/DDBJ whole genome shotgun (WGS) entry which is preliminary data.</text>
</comment>
<dbReference type="NCBIfam" id="NF010372">
    <property type="entry name" value="PRK13798.1"/>
    <property type="match status" value="1"/>
</dbReference>
<dbReference type="InterPro" id="IPR018020">
    <property type="entry name" value="OHCU_decarboxylase"/>
</dbReference>
<dbReference type="InterPro" id="IPR036778">
    <property type="entry name" value="OHCU_decarboxylase_sf"/>
</dbReference>
<evidence type="ECO:0000256" key="5">
    <source>
        <dbReference type="ARBA" id="ARBA00023002"/>
    </source>
</evidence>
<dbReference type="RefSeq" id="WP_345458515.1">
    <property type="nucleotide sequence ID" value="NZ_BAABKG010000003.1"/>
</dbReference>
<keyword evidence="4" id="KW-0659">Purine metabolism</keyword>
<evidence type="ECO:0000256" key="1">
    <source>
        <dbReference type="ARBA" id="ARBA00004831"/>
    </source>
</evidence>
<dbReference type="EC" id="1.7.3.3" evidence="3"/>
<dbReference type="SUPFAM" id="SSF55620">
    <property type="entry name" value="Tetrahydrobiopterin biosynthesis enzymes-like"/>
    <property type="match status" value="2"/>
</dbReference>
<dbReference type="NCBIfam" id="TIGR03180">
    <property type="entry name" value="UraD_2"/>
    <property type="match status" value="1"/>
</dbReference>